<dbReference type="STRING" id="760142.Hipma_0884"/>
<organism evidence="12 13">
    <name type="scientific">Hippea maritima (strain ATCC 700847 / DSM 10411 / MH2)</name>
    <dbReference type="NCBI Taxonomy" id="760142"/>
    <lineage>
        <taxon>Bacteria</taxon>
        <taxon>Pseudomonadati</taxon>
        <taxon>Campylobacterota</taxon>
        <taxon>Desulfurellia</taxon>
        <taxon>Desulfurellales</taxon>
        <taxon>Hippeaceae</taxon>
        <taxon>Hippea</taxon>
    </lineage>
</organism>
<dbReference type="PANTHER" id="PTHR45453">
    <property type="entry name" value="PHOSPHATE REGULON SENSOR PROTEIN PHOR"/>
    <property type="match status" value="1"/>
</dbReference>
<keyword evidence="4" id="KW-0808">Transferase</keyword>
<dbReference type="Proteomes" id="UP000008139">
    <property type="component" value="Chromosome"/>
</dbReference>
<reference evidence="12 13" key="1">
    <citation type="journal article" date="2011" name="Stand. Genomic Sci.">
        <title>Complete genome sequence of the thermophilic sulfur-reducer Hippea maritima type strain (MH(2)).</title>
        <authorList>
            <person name="Huntemann M."/>
            <person name="Lu M."/>
            <person name="Nolan M."/>
            <person name="Lapidus A."/>
            <person name="Lucas S."/>
            <person name="Hammon N."/>
            <person name="Deshpande S."/>
            <person name="Cheng J.F."/>
            <person name="Tapia R."/>
            <person name="Han C."/>
            <person name="Goodwin L."/>
            <person name="Pitluck S."/>
            <person name="Liolios K."/>
            <person name="Pagani I."/>
            <person name="Ivanova N."/>
            <person name="Ovchinikova G."/>
            <person name="Pati A."/>
            <person name="Chen A."/>
            <person name="Palaniappan K."/>
            <person name="Land M."/>
            <person name="Hauser L."/>
            <person name="Jeffries C.D."/>
            <person name="Detter J.C."/>
            <person name="Brambilla E.M."/>
            <person name="Rohde M."/>
            <person name="Spring S."/>
            <person name="Goker M."/>
            <person name="Woyke T."/>
            <person name="Bristow J."/>
            <person name="Eisen J.A."/>
            <person name="Markowitz V."/>
            <person name="Hugenholtz P."/>
            <person name="Kyrpides N.C."/>
            <person name="Klenk H.P."/>
            <person name="Mavromatis K."/>
        </authorList>
    </citation>
    <scope>NUCLEOTIDE SEQUENCE [LARGE SCALE GENOMIC DNA]</scope>
    <source>
        <strain evidence="13">ATCC 700847 / DSM 10411 / MH2</strain>
    </source>
</reference>
<keyword evidence="8" id="KW-0175">Coiled coil</keyword>
<comment type="catalytic activity">
    <reaction evidence="1">
        <text>ATP + protein L-histidine = ADP + protein N-phospho-L-histidine.</text>
        <dbReference type="EC" id="2.7.13.3"/>
    </reaction>
</comment>
<feature type="coiled-coil region" evidence="8">
    <location>
        <begin position="99"/>
        <end position="126"/>
    </location>
</feature>
<proteinExistence type="predicted"/>
<dbReference type="GO" id="GO:0005886">
    <property type="term" value="C:plasma membrane"/>
    <property type="evidence" value="ECO:0007669"/>
    <property type="project" value="TreeGrafter"/>
</dbReference>
<dbReference type="KEGG" id="hmr:Hipma_0884"/>
<dbReference type="Pfam" id="PF02518">
    <property type="entry name" value="HATPase_c"/>
    <property type="match status" value="1"/>
</dbReference>
<dbReference type="InterPro" id="IPR005467">
    <property type="entry name" value="His_kinase_dom"/>
</dbReference>
<dbReference type="CDD" id="cd00082">
    <property type="entry name" value="HisKA"/>
    <property type="match status" value="1"/>
</dbReference>
<evidence type="ECO:0000256" key="4">
    <source>
        <dbReference type="ARBA" id="ARBA00022679"/>
    </source>
</evidence>
<feature type="transmembrane region" description="Helical" evidence="9">
    <location>
        <begin position="39"/>
        <end position="58"/>
    </location>
</feature>
<dbReference type="InterPro" id="IPR004358">
    <property type="entry name" value="Sig_transdc_His_kin-like_C"/>
</dbReference>
<dbReference type="SUPFAM" id="SSF55785">
    <property type="entry name" value="PYP-like sensor domain (PAS domain)"/>
    <property type="match status" value="1"/>
</dbReference>
<dbReference type="AlphaFoldDB" id="F2LVS0"/>
<dbReference type="PROSITE" id="PS50109">
    <property type="entry name" value="HIS_KIN"/>
    <property type="match status" value="1"/>
</dbReference>
<dbReference type="SUPFAM" id="SSF47384">
    <property type="entry name" value="Homodimeric domain of signal transducing histidine kinase"/>
    <property type="match status" value="1"/>
</dbReference>
<dbReference type="SMART" id="SM00388">
    <property type="entry name" value="HisKA"/>
    <property type="match status" value="1"/>
</dbReference>
<evidence type="ECO:0000256" key="5">
    <source>
        <dbReference type="ARBA" id="ARBA00022777"/>
    </source>
</evidence>
<dbReference type="EC" id="2.7.13.3" evidence="2"/>
<dbReference type="Gene3D" id="1.10.287.130">
    <property type="match status" value="1"/>
</dbReference>
<dbReference type="InterPro" id="IPR000014">
    <property type="entry name" value="PAS"/>
</dbReference>
<protein>
    <recommendedName>
        <fullName evidence="2">histidine kinase</fullName>
        <ecNumber evidence="2">2.7.13.3</ecNumber>
    </recommendedName>
</protein>
<dbReference type="Pfam" id="PF00512">
    <property type="entry name" value="HisKA"/>
    <property type="match status" value="1"/>
</dbReference>
<dbReference type="OrthoDB" id="9813151at2"/>
<evidence type="ECO:0000256" key="8">
    <source>
        <dbReference type="SAM" id="Coils"/>
    </source>
</evidence>
<dbReference type="InterPro" id="IPR036097">
    <property type="entry name" value="HisK_dim/P_sf"/>
</dbReference>
<name>F2LVS0_HIPMA</name>
<dbReference type="GO" id="GO:0000155">
    <property type="term" value="F:phosphorelay sensor kinase activity"/>
    <property type="evidence" value="ECO:0007669"/>
    <property type="project" value="InterPro"/>
</dbReference>
<dbReference type="EMBL" id="CP002606">
    <property type="protein sequence ID" value="AEA33854.1"/>
    <property type="molecule type" value="Genomic_DNA"/>
</dbReference>
<dbReference type="Pfam" id="PF13188">
    <property type="entry name" value="PAS_8"/>
    <property type="match status" value="1"/>
</dbReference>
<dbReference type="FunFam" id="1.10.287.130:FF:000001">
    <property type="entry name" value="Two-component sensor histidine kinase"/>
    <property type="match status" value="1"/>
</dbReference>
<evidence type="ECO:0000313" key="13">
    <source>
        <dbReference type="Proteomes" id="UP000008139"/>
    </source>
</evidence>
<keyword evidence="6" id="KW-0902">Two-component regulatory system</keyword>
<dbReference type="GO" id="GO:0004721">
    <property type="term" value="F:phosphoprotein phosphatase activity"/>
    <property type="evidence" value="ECO:0007669"/>
    <property type="project" value="TreeGrafter"/>
</dbReference>
<feature type="domain" description="PAS" evidence="11">
    <location>
        <begin position="116"/>
        <end position="157"/>
    </location>
</feature>
<dbReference type="SMART" id="SM00387">
    <property type="entry name" value="HATPase_c"/>
    <property type="match status" value="1"/>
</dbReference>
<keyword evidence="9" id="KW-0812">Transmembrane</keyword>
<keyword evidence="5 12" id="KW-0418">Kinase</keyword>
<evidence type="ECO:0000313" key="12">
    <source>
        <dbReference type="EMBL" id="AEA33854.1"/>
    </source>
</evidence>
<evidence type="ECO:0000256" key="2">
    <source>
        <dbReference type="ARBA" id="ARBA00012438"/>
    </source>
</evidence>
<dbReference type="InterPro" id="IPR050351">
    <property type="entry name" value="BphY/WalK/GraS-like"/>
</dbReference>
<dbReference type="InParanoid" id="F2LVS0"/>
<evidence type="ECO:0000256" key="9">
    <source>
        <dbReference type="SAM" id="Phobius"/>
    </source>
</evidence>
<evidence type="ECO:0000256" key="3">
    <source>
        <dbReference type="ARBA" id="ARBA00022553"/>
    </source>
</evidence>
<keyword evidence="9" id="KW-1133">Transmembrane helix</keyword>
<dbReference type="InterPro" id="IPR003594">
    <property type="entry name" value="HATPase_dom"/>
</dbReference>
<dbReference type="InterPro" id="IPR003661">
    <property type="entry name" value="HisK_dim/P_dom"/>
</dbReference>
<evidence type="ECO:0000256" key="6">
    <source>
        <dbReference type="ARBA" id="ARBA00023012"/>
    </source>
</evidence>
<evidence type="ECO:0000256" key="1">
    <source>
        <dbReference type="ARBA" id="ARBA00000085"/>
    </source>
</evidence>
<dbReference type="PROSITE" id="PS50112">
    <property type="entry name" value="PAS"/>
    <property type="match status" value="1"/>
</dbReference>
<dbReference type="eggNOG" id="COG5002">
    <property type="taxonomic scope" value="Bacteria"/>
</dbReference>
<dbReference type="InterPro" id="IPR035965">
    <property type="entry name" value="PAS-like_dom_sf"/>
</dbReference>
<sequence length="440" mass="50310">MKRFVHIFSVLLIFEIITTVLVGLLFFKKTMDLTTFLNKLSILFIFLFILSLFTSYIITEKEEDIYLSIESLINKMKNENKLILPETDDIVLHRIYSAIKRIYNILKRQQNSIEQEKEKLKSIINALNEGLILVNYEGEIELINPAAIQFLGLKENKGNLFDLCKDFKILTVLQSVITTKKESLIESNDKILLLKSQTFNKKTIILINDISQREKYQRMKAKFFEEASHELKTPITSIMGFSETLLNSKGIDKKTQEKFLKYIYESAQHLTELIEDILTLHRLESRNVSKKGECHIGELREQLNAAFGQIAKNKGLDFQVSCEAAKVNIPCGHLKSILWNLVDNAINFTETGFVRVNCKIIGNRSLTITVEDSGIGIEESDRQRIFERFYTSRAGRDRKLSGTGLGLAIVKHTVNLYGGKIELSSKKGEGSRFVIILSIP</sequence>
<dbReference type="Gene3D" id="3.30.450.20">
    <property type="entry name" value="PAS domain"/>
    <property type="match status" value="1"/>
</dbReference>
<feature type="transmembrane region" description="Helical" evidence="9">
    <location>
        <begin position="6"/>
        <end position="27"/>
    </location>
</feature>
<dbReference type="RefSeq" id="WP_013681895.1">
    <property type="nucleotide sequence ID" value="NC_015318.1"/>
</dbReference>
<keyword evidence="13" id="KW-1185">Reference proteome</keyword>
<dbReference type="SUPFAM" id="SSF55874">
    <property type="entry name" value="ATPase domain of HSP90 chaperone/DNA topoisomerase II/histidine kinase"/>
    <property type="match status" value="1"/>
</dbReference>
<reference evidence="13" key="2">
    <citation type="submission" date="2011-03" db="EMBL/GenBank/DDBJ databases">
        <title>The complete genome of Hippea maritima DSM 10411.</title>
        <authorList>
            <consortium name="US DOE Joint Genome Institute (JGI-PGF)"/>
            <person name="Lucas S."/>
            <person name="Copeland A."/>
            <person name="Lapidus A."/>
            <person name="Bruce D."/>
            <person name="Goodwin L."/>
            <person name="Pitluck S."/>
            <person name="Peters L."/>
            <person name="Kyrpides N."/>
            <person name="Mavromatis K."/>
            <person name="Pagani I."/>
            <person name="Ivanova N."/>
            <person name="Mikhailova N."/>
            <person name="Lu M."/>
            <person name="Detter J.C."/>
            <person name="Tapia R."/>
            <person name="Han C."/>
            <person name="Land M."/>
            <person name="Hauser L."/>
            <person name="Markowitz V."/>
            <person name="Cheng J.-F."/>
            <person name="Hugenholtz P."/>
            <person name="Woyke T."/>
            <person name="Wu D."/>
            <person name="Spring S."/>
            <person name="Schroeder M."/>
            <person name="Brambilla E."/>
            <person name="Klenk H.-P."/>
            <person name="Eisen J.A."/>
        </authorList>
    </citation>
    <scope>NUCLEOTIDE SEQUENCE [LARGE SCALE GENOMIC DNA]</scope>
    <source>
        <strain evidence="13">ATCC 700847 / DSM 10411 / MH2</strain>
    </source>
</reference>
<accession>F2LVS0</accession>
<dbReference type="SMART" id="SM00091">
    <property type="entry name" value="PAS"/>
    <property type="match status" value="1"/>
</dbReference>
<keyword evidence="3" id="KW-0597">Phosphoprotein</keyword>
<dbReference type="HOGENOM" id="CLU_000445_89_2_7"/>
<dbReference type="FunCoup" id="F2LVS0">
    <property type="interactions" value="477"/>
</dbReference>
<dbReference type="Gene3D" id="3.30.565.10">
    <property type="entry name" value="Histidine kinase-like ATPase, C-terminal domain"/>
    <property type="match status" value="1"/>
</dbReference>
<dbReference type="InterPro" id="IPR036890">
    <property type="entry name" value="HATPase_C_sf"/>
</dbReference>
<dbReference type="PANTHER" id="PTHR45453:SF1">
    <property type="entry name" value="PHOSPHATE REGULON SENSOR PROTEIN PHOR"/>
    <property type="match status" value="1"/>
</dbReference>
<feature type="domain" description="Histidine kinase" evidence="10">
    <location>
        <begin position="226"/>
        <end position="440"/>
    </location>
</feature>
<evidence type="ECO:0000259" key="10">
    <source>
        <dbReference type="PROSITE" id="PS50109"/>
    </source>
</evidence>
<keyword evidence="7 9" id="KW-0472">Membrane</keyword>
<evidence type="ECO:0000256" key="7">
    <source>
        <dbReference type="ARBA" id="ARBA00023136"/>
    </source>
</evidence>
<evidence type="ECO:0000259" key="11">
    <source>
        <dbReference type="PROSITE" id="PS50112"/>
    </source>
</evidence>
<dbReference type="GO" id="GO:0016036">
    <property type="term" value="P:cellular response to phosphate starvation"/>
    <property type="evidence" value="ECO:0007669"/>
    <property type="project" value="TreeGrafter"/>
</dbReference>
<gene>
    <name evidence="12" type="ordered locus">Hipma_0884</name>
</gene>
<dbReference type="PRINTS" id="PR00344">
    <property type="entry name" value="BCTRLSENSOR"/>
</dbReference>